<dbReference type="PANTHER" id="PTHR38926">
    <property type="entry name" value="F-BOX DOMAIN CONTAINING PROTEIN, EXPRESSED"/>
    <property type="match status" value="1"/>
</dbReference>
<evidence type="ECO:0000259" key="2">
    <source>
        <dbReference type="PROSITE" id="PS50181"/>
    </source>
</evidence>
<evidence type="ECO:0000256" key="1">
    <source>
        <dbReference type="SAM" id="MobiDB-lite"/>
    </source>
</evidence>
<dbReference type="Proteomes" id="UP000053647">
    <property type="component" value="Unassembled WGS sequence"/>
</dbReference>
<dbReference type="InterPro" id="IPR001810">
    <property type="entry name" value="F-box_dom"/>
</dbReference>
<dbReference type="HOGENOM" id="CLU_018544_12_0_1"/>
<dbReference type="OrthoDB" id="3253362at2759"/>
<dbReference type="AlphaFoldDB" id="A0A0C9U5S6"/>
<reference evidence="4" key="2">
    <citation type="submission" date="2015-01" db="EMBL/GenBank/DDBJ databases">
        <title>Evolutionary Origins and Diversification of the Mycorrhizal Mutualists.</title>
        <authorList>
            <consortium name="DOE Joint Genome Institute"/>
            <consortium name="Mycorrhizal Genomics Consortium"/>
            <person name="Kohler A."/>
            <person name="Kuo A."/>
            <person name="Nagy L.G."/>
            <person name="Floudas D."/>
            <person name="Copeland A."/>
            <person name="Barry K.W."/>
            <person name="Cichocki N."/>
            <person name="Veneault-Fourrey C."/>
            <person name="LaButti K."/>
            <person name="Lindquist E.A."/>
            <person name="Lipzen A."/>
            <person name="Lundell T."/>
            <person name="Morin E."/>
            <person name="Murat C."/>
            <person name="Riley R."/>
            <person name="Ohm R."/>
            <person name="Sun H."/>
            <person name="Tunlid A."/>
            <person name="Henrissat B."/>
            <person name="Grigoriev I.V."/>
            <person name="Hibbett D.S."/>
            <person name="Martin F."/>
        </authorList>
    </citation>
    <scope>NUCLEOTIDE SEQUENCE [LARGE SCALE GENOMIC DNA]</scope>
    <source>
        <strain evidence="4">ATCC 200175</strain>
    </source>
</reference>
<evidence type="ECO:0000313" key="3">
    <source>
        <dbReference type="EMBL" id="KIJ14536.1"/>
    </source>
</evidence>
<dbReference type="SUPFAM" id="SSF81383">
    <property type="entry name" value="F-box domain"/>
    <property type="match status" value="1"/>
</dbReference>
<dbReference type="SUPFAM" id="SSF52047">
    <property type="entry name" value="RNI-like"/>
    <property type="match status" value="1"/>
</dbReference>
<accession>A0A0C9U5S6</accession>
<proteinExistence type="predicted"/>
<reference evidence="3 4" key="1">
    <citation type="submission" date="2014-06" db="EMBL/GenBank/DDBJ databases">
        <authorList>
            <consortium name="DOE Joint Genome Institute"/>
            <person name="Kuo A."/>
            <person name="Kohler A."/>
            <person name="Nagy L.G."/>
            <person name="Floudas D."/>
            <person name="Copeland A."/>
            <person name="Barry K.W."/>
            <person name="Cichocki N."/>
            <person name="Veneault-Fourrey C."/>
            <person name="LaButti K."/>
            <person name="Lindquist E.A."/>
            <person name="Lipzen A."/>
            <person name="Lundell T."/>
            <person name="Morin E."/>
            <person name="Murat C."/>
            <person name="Sun H."/>
            <person name="Tunlid A."/>
            <person name="Henrissat B."/>
            <person name="Grigoriev I.V."/>
            <person name="Hibbett D.S."/>
            <person name="Martin F."/>
            <person name="Nordberg H.P."/>
            <person name="Cantor M.N."/>
            <person name="Hua S.X."/>
        </authorList>
    </citation>
    <scope>NUCLEOTIDE SEQUENCE [LARGE SCALE GENOMIC DNA]</scope>
    <source>
        <strain evidence="3 4">ATCC 200175</strain>
    </source>
</reference>
<organism evidence="3 4">
    <name type="scientific">Paxillus involutus ATCC 200175</name>
    <dbReference type="NCBI Taxonomy" id="664439"/>
    <lineage>
        <taxon>Eukaryota</taxon>
        <taxon>Fungi</taxon>
        <taxon>Dikarya</taxon>
        <taxon>Basidiomycota</taxon>
        <taxon>Agaricomycotina</taxon>
        <taxon>Agaricomycetes</taxon>
        <taxon>Agaricomycetidae</taxon>
        <taxon>Boletales</taxon>
        <taxon>Paxilineae</taxon>
        <taxon>Paxillaceae</taxon>
        <taxon>Paxillus</taxon>
    </lineage>
</organism>
<dbReference type="InterPro" id="IPR032675">
    <property type="entry name" value="LRR_dom_sf"/>
</dbReference>
<gene>
    <name evidence="3" type="ORF">PAXINDRAFT_100028</name>
</gene>
<protein>
    <recommendedName>
        <fullName evidence="2">F-box domain-containing protein</fullName>
    </recommendedName>
</protein>
<dbReference type="PROSITE" id="PS50181">
    <property type="entry name" value="FBOX"/>
    <property type="match status" value="1"/>
</dbReference>
<name>A0A0C9U5S6_PAXIN</name>
<dbReference type="Gene3D" id="3.80.10.10">
    <property type="entry name" value="Ribonuclease Inhibitor"/>
    <property type="match status" value="1"/>
</dbReference>
<keyword evidence="4" id="KW-1185">Reference proteome</keyword>
<feature type="domain" description="F-box" evidence="2">
    <location>
        <begin position="181"/>
        <end position="238"/>
    </location>
</feature>
<dbReference type="PANTHER" id="PTHR38926:SF5">
    <property type="entry name" value="F-BOX AND LEUCINE-RICH REPEAT PROTEIN 6"/>
    <property type="match status" value="1"/>
</dbReference>
<dbReference type="InterPro" id="IPR036047">
    <property type="entry name" value="F-box-like_dom_sf"/>
</dbReference>
<feature type="region of interest" description="Disordered" evidence="1">
    <location>
        <begin position="36"/>
        <end position="58"/>
    </location>
</feature>
<dbReference type="Gene3D" id="1.20.1280.50">
    <property type="match status" value="1"/>
</dbReference>
<dbReference type="EMBL" id="KN819342">
    <property type="protein sequence ID" value="KIJ14536.1"/>
    <property type="molecule type" value="Genomic_DNA"/>
</dbReference>
<evidence type="ECO:0000313" key="4">
    <source>
        <dbReference type="Proteomes" id="UP000053647"/>
    </source>
</evidence>
<sequence>MLPLEQRSDIFSARKVSGNRPSQLAMQARELFAVPSSPGTGVRKVSQEGGWVRSSTNPTPIFRTRMKRMEQTHHTTLDCSEMSTDGLILQELVARLPDPRVTFPSLDTPYSKYSNINYSAPRHEVHAIREMISQRQAQLSEVTHRLASTEVAVAKIRDFQRQLLEQRKQIVASMEAHQGLISCIRRLPPEILAEIFMRCLPHQLCIKPKSGTAPLILTRICSRWRTVVLNTPRLWRSLDLGCPGRPKMLQENVAFLQNWLSRARGCPLSLVVDACYWGRDNAHKELAELLQPYTSQLARLSFRFNEATVLELLLKDVPMLEHLTLRGEIRSWNRRKISMTQPEPRLRSINLWSNYLTPDDLSLFDPGWANLSRVKVVLRFSPTESNVHAFWTLLQHCPNLDEFVFSTVLATHADMTICPLGTLRHAKLRSLHVAVMQAGLFVNPLTLPNLRHLRISCARIPITWRQEEFKAFLSRSQCQLETLKIVDKKRVSTQEDWAEYTALIPTLEHLNLGGAMVGSV</sequence>